<reference evidence="3" key="1">
    <citation type="journal article" date="2023" name="Int. J. Syst. Evol. Microbiol.">
        <title>Mesoterricola silvestris gen. nov., sp. nov., Mesoterricola sediminis sp. nov., Geothrix oryzae sp. nov., Geothrix edaphica sp. nov., Geothrix rubra sp. nov., and Geothrix limicola sp. nov., six novel members of Acidobacteriota isolated from soils.</title>
        <authorList>
            <person name="Itoh H."/>
            <person name="Sugisawa Y."/>
            <person name="Mise K."/>
            <person name="Xu Z."/>
            <person name="Kuniyasu M."/>
            <person name="Ushijima N."/>
            <person name="Kawano K."/>
            <person name="Kobayashi E."/>
            <person name="Shiratori Y."/>
            <person name="Masuda Y."/>
            <person name="Senoo K."/>
        </authorList>
    </citation>
    <scope>NUCLEOTIDE SEQUENCE [LARGE SCALE GENOMIC DNA]</scope>
    <source>
        <strain evidence="3">Red222</strain>
    </source>
</reference>
<dbReference type="RefSeq" id="WP_286353474.1">
    <property type="nucleotide sequence ID" value="NZ_AP027079.1"/>
</dbReference>
<dbReference type="SUPFAM" id="SSF46785">
    <property type="entry name" value="Winged helix' DNA-binding domain"/>
    <property type="match status" value="1"/>
</dbReference>
<dbReference type="PANTHER" id="PTHR37318:SF1">
    <property type="entry name" value="BSL7504 PROTEIN"/>
    <property type="match status" value="1"/>
</dbReference>
<dbReference type="InterPro" id="IPR027395">
    <property type="entry name" value="WH_DNA-bd_dom"/>
</dbReference>
<gene>
    <name evidence="2" type="ORF">GETHOR_18510</name>
</gene>
<feature type="domain" description="Winged helix DNA-binding" evidence="1">
    <location>
        <begin position="23"/>
        <end position="100"/>
    </location>
</feature>
<protein>
    <submittedName>
        <fullName evidence="2">Transcriptional regulator</fullName>
    </submittedName>
</protein>
<evidence type="ECO:0000313" key="2">
    <source>
        <dbReference type="EMBL" id="BDU69750.1"/>
    </source>
</evidence>
<proteinExistence type="predicted"/>
<dbReference type="Pfam" id="PF13601">
    <property type="entry name" value="HTH_34"/>
    <property type="match status" value="1"/>
</dbReference>
<dbReference type="InterPro" id="IPR036390">
    <property type="entry name" value="WH_DNA-bd_sf"/>
</dbReference>
<accession>A0ABM8DRU4</accession>
<sequence>MTKAGTTSKAILSLDRMVHEPARLAILTVLAAAEEVGFLFLQRVTGLSKGNLSSHTQKLEGAGYLETVKAFQGRIPVTSFRITEDGRTALRAYHKQLRALLPEEGRR</sequence>
<dbReference type="PANTHER" id="PTHR37318">
    <property type="entry name" value="BSL7504 PROTEIN"/>
    <property type="match status" value="1"/>
</dbReference>
<dbReference type="Gene3D" id="1.10.10.10">
    <property type="entry name" value="Winged helix-like DNA-binding domain superfamily/Winged helix DNA-binding domain"/>
    <property type="match status" value="1"/>
</dbReference>
<dbReference type="InterPro" id="IPR036388">
    <property type="entry name" value="WH-like_DNA-bd_sf"/>
</dbReference>
<organism evidence="2 3">
    <name type="scientific">Geothrix oryzae</name>
    <dbReference type="NCBI Taxonomy" id="2927975"/>
    <lineage>
        <taxon>Bacteria</taxon>
        <taxon>Pseudomonadati</taxon>
        <taxon>Acidobacteriota</taxon>
        <taxon>Holophagae</taxon>
        <taxon>Holophagales</taxon>
        <taxon>Holophagaceae</taxon>
        <taxon>Geothrix</taxon>
    </lineage>
</organism>
<name>A0ABM8DRU4_9BACT</name>
<evidence type="ECO:0000313" key="3">
    <source>
        <dbReference type="Proteomes" id="UP001242010"/>
    </source>
</evidence>
<dbReference type="EMBL" id="AP027079">
    <property type="protein sequence ID" value="BDU69750.1"/>
    <property type="molecule type" value="Genomic_DNA"/>
</dbReference>
<keyword evidence="3" id="KW-1185">Reference proteome</keyword>
<dbReference type="Proteomes" id="UP001242010">
    <property type="component" value="Chromosome"/>
</dbReference>
<evidence type="ECO:0000259" key="1">
    <source>
        <dbReference type="Pfam" id="PF13601"/>
    </source>
</evidence>